<gene>
    <name evidence="1" type="ORF">K8V90_10055</name>
</gene>
<dbReference type="EMBL" id="DYUB01000314">
    <property type="protein sequence ID" value="HJG97434.1"/>
    <property type="molecule type" value="Genomic_DNA"/>
</dbReference>
<proteinExistence type="predicted"/>
<evidence type="ECO:0000313" key="2">
    <source>
        <dbReference type="Proteomes" id="UP000776700"/>
    </source>
</evidence>
<accession>A0A921T089</accession>
<organism evidence="1 2">
    <name type="scientific">Romboutsia timonensis</name>
    <dbReference type="NCBI Taxonomy" id="1776391"/>
    <lineage>
        <taxon>Bacteria</taxon>
        <taxon>Bacillati</taxon>
        <taxon>Bacillota</taxon>
        <taxon>Clostridia</taxon>
        <taxon>Peptostreptococcales</taxon>
        <taxon>Peptostreptococcaceae</taxon>
        <taxon>Romboutsia</taxon>
    </lineage>
</organism>
<reference evidence="1" key="1">
    <citation type="journal article" date="2021" name="PeerJ">
        <title>Extensive microbial diversity within the chicken gut microbiome revealed by metagenomics and culture.</title>
        <authorList>
            <person name="Gilroy R."/>
            <person name="Ravi A."/>
            <person name="Getino M."/>
            <person name="Pursley I."/>
            <person name="Horton D.L."/>
            <person name="Alikhan N.F."/>
            <person name="Baker D."/>
            <person name="Gharbi K."/>
            <person name="Hall N."/>
            <person name="Watson M."/>
            <person name="Adriaenssens E.M."/>
            <person name="Foster-Nyarko E."/>
            <person name="Jarju S."/>
            <person name="Secka A."/>
            <person name="Antonio M."/>
            <person name="Oren A."/>
            <person name="Chaudhuri R.R."/>
            <person name="La Ragione R."/>
            <person name="Hildebrand F."/>
            <person name="Pallen M.J."/>
        </authorList>
    </citation>
    <scope>NUCLEOTIDE SEQUENCE</scope>
    <source>
        <strain evidence="1">1277</strain>
    </source>
</reference>
<evidence type="ECO:0000313" key="1">
    <source>
        <dbReference type="EMBL" id="HJG97434.1"/>
    </source>
</evidence>
<comment type="caution">
    <text evidence="1">The sequence shown here is derived from an EMBL/GenBank/DDBJ whole genome shotgun (WGS) entry which is preliminary data.</text>
</comment>
<dbReference type="AlphaFoldDB" id="A0A921T089"/>
<reference evidence="1" key="2">
    <citation type="submission" date="2021-09" db="EMBL/GenBank/DDBJ databases">
        <authorList>
            <person name="Gilroy R."/>
        </authorList>
    </citation>
    <scope>NUCLEOTIDE SEQUENCE</scope>
    <source>
        <strain evidence="1">1277</strain>
    </source>
</reference>
<name>A0A921T089_9FIRM</name>
<feature type="non-terminal residue" evidence="1">
    <location>
        <position position="1"/>
    </location>
</feature>
<sequence length="111" mass="13408">VRRSQTHIENTYDHIIAEGKEMLNPNIAIYPNFTKDCSWDCQFKDACLALEDVGDCEFYMDLYENREEDNNDDIKPWRLNLYRQHPDKYPEEQYRFKTSNDLEEFILSTNE</sequence>
<protein>
    <submittedName>
        <fullName evidence="1">Uncharacterized protein</fullName>
    </submittedName>
</protein>
<dbReference type="Proteomes" id="UP000776700">
    <property type="component" value="Unassembled WGS sequence"/>
</dbReference>